<gene>
    <name evidence="1" type="ORF">PTTG_28988</name>
</gene>
<name>A0A180G792_PUCT1</name>
<protein>
    <recommendedName>
        <fullName evidence="4">C2H2-type domain-containing protein</fullName>
    </recommendedName>
</protein>
<proteinExistence type="predicted"/>
<dbReference type="OrthoDB" id="6155966at2759"/>
<accession>A0A180G792</accession>
<organism evidence="1">
    <name type="scientific">Puccinia triticina (isolate 1-1 / race 1 (BBBD))</name>
    <name type="common">Brown leaf rust fungus</name>
    <dbReference type="NCBI Taxonomy" id="630390"/>
    <lineage>
        <taxon>Eukaryota</taxon>
        <taxon>Fungi</taxon>
        <taxon>Dikarya</taxon>
        <taxon>Basidiomycota</taxon>
        <taxon>Pucciniomycotina</taxon>
        <taxon>Pucciniomycetes</taxon>
        <taxon>Pucciniales</taxon>
        <taxon>Pucciniaceae</taxon>
        <taxon>Puccinia</taxon>
    </lineage>
</organism>
<evidence type="ECO:0000313" key="3">
    <source>
        <dbReference type="Proteomes" id="UP000005240"/>
    </source>
</evidence>
<sequence>MNTPHLNPYGDGPVGRKRHGNLSLNCSREACDHKAAKRDYMTSHMLCTH</sequence>
<dbReference type="VEuPathDB" id="FungiDB:PTTG_28988"/>
<reference evidence="1" key="1">
    <citation type="submission" date="2009-11" db="EMBL/GenBank/DDBJ databases">
        <authorList>
            <consortium name="The Broad Institute Genome Sequencing Platform"/>
            <person name="Ward D."/>
            <person name="Feldgarden M."/>
            <person name="Earl A."/>
            <person name="Young S.K."/>
            <person name="Zeng Q."/>
            <person name="Koehrsen M."/>
            <person name="Alvarado L."/>
            <person name="Berlin A."/>
            <person name="Bochicchio J."/>
            <person name="Borenstein D."/>
            <person name="Chapman S.B."/>
            <person name="Chen Z."/>
            <person name="Engels R."/>
            <person name="Freedman E."/>
            <person name="Gellesch M."/>
            <person name="Goldberg J."/>
            <person name="Griggs A."/>
            <person name="Gujja S."/>
            <person name="Heilman E."/>
            <person name="Heiman D."/>
            <person name="Hepburn T."/>
            <person name="Howarth C."/>
            <person name="Jen D."/>
            <person name="Larson L."/>
            <person name="Lewis B."/>
            <person name="Mehta T."/>
            <person name="Park D."/>
            <person name="Pearson M."/>
            <person name="Roberts A."/>
            <person name="Saif S."/>
            <person name="Shea T."/>
            <person name="Shenoy N."/>
            <person name="Sisk P."/>
            <person name="Stolte C."/>
            <person name="Sykes S."/>
            <person name="Thomson T."/>
            <person name="Walk T."/>
            <person name="White J."/>
            <person name="Yandava C."/>
            <person name="Izard J."/>
            <person name="Baranova O.V."/>
            <person name="Blanton J.M."/>
            <person name="Tanner A.C."/>
            <person name="Dewhirst F.E."/>
            <person name="Haas B."/>
            <person name="Nusbaum C."/>
            <person name="Birren B."/>
        </authorList>
    </citation>
    <scope>NUCLEOTIDE SEQUENCE [LARGE SCALE GENOMIC DNA]</scope>
    <source>
        <strain evidence="1">1-1 BBBD Race 1</strain>
    </source>
</reference>
<reference evidence="1" key="2">
    <citation type="submission" date="2016-05" db="EMBL/GenBank/DDBJ databases">
        <title>Comparative analysis highlights variable genome content of wheat rusts and divergence of the mating loci.</title>
        <authorList>
            <person name="Cuomo C.A."/>
            <person name="Bakkeren G."/>
            <person name="Szabo L."/>
            <person name="Khalil H."/>
            <person name="Joly D."/>
            <person name="Goldberg J."/>
            <person name="Young S."/>
            <person name="Zeng Q."/>
            <person name="Fellers J."/>
        </authorList>
    </citation>
    <scope>NUCLEOTIDE SEQUENCE [LARGE SCALE GENOMIC DNA]</scope>
    <source>
        <strain evidence="1">1-1 BBBD Race 1</strain>
    </source>
</reference>
<dbReference type="EnsemblFungi" id="PTTG_28988-t43_1">
    <property type="protein sequence ID" value="PTTG_28988-t43_1-p1"/>
    <property type="gene ID" value="PTTG_28988"/>
</dbReference>
<evidence type="ECO:0000313" key="2">
    <source>
        <dbReference type="EnsemblFungi" id="PTTG_28988-t43_1-p1"/>
    </source>
</evidence>
<dbReference type="AlphaFoldDB" id="A0A180G792"/>
<reference evidence="2 3" key="3">
    <citation type="journal article" date="2017" name="G3 (Bethesda)">
        <title>Comparative analysis highlights variable genome content of wheat rusts and divergence of the mating loci.</title>
        <authorList>
            <person name="Cuomo C.A."/>
            <person name="Bakkeren G."/>
            <person name="Khalil H.B."/>
            <person name="Panwar V."/>
            <person name="Joly D."/>
            <person name="Linning R."/>
            <person name="Sakthikumar S."/>
            <person name="Song X."/>
            <person name="Adiconis X."/>
            <person name="Fan L."/>
            <person name="Goldberg J.M."/>
            <person name="Levin J.Z."/>
            <person name="Young S."/>
            <person name="Zeng Q."/>
            <person name="Anikster Y."/>
            <person name="Bruce M."/>
            <person name="Wang M."/>
            <person name="Yin C."/>
            <person name="McCallum B."/>
            <person name="Szabo L.J."/>
            <person name="Hulbert S."/>
            <person name="Chen X."/>
            <person name="Fellers J.P."/>
        </authorList>
    </citation>
    <scope>NUCLEOTIDE SEQUENCE</scope>
    <source>
        <strain evidence="2">isolate 1-1 / race 1 (BBBD)</strain>
        <strain evidence="3">Isolate 1-1 / race 1 (BBBD)</strain>
    </source>
</reference>
<dbReference type="EMBL" id="ADAS02000167">
    <property type="protein sequence ID" value="OAV88567.1"/>
    <property type="molecule type" value="Genomic_DNA"/>
</dbReference>
<dbReference type="Proteomes" id="UP000005240">
    <property type="component" value="Unassembled WGS sequence"/>
</dbReference>
<reference evidence="2" key="4">
    <citation type="submission" date="2025-05" db="UniProtKB">
        <authorList>
            <consortium name="EnsemblFungi"/>
        </authorList>
    </citation>
    <scope>IDENTIFICATION</scope>
    <source>
        <strain evidence="2">isolate 1-1 / race 1 (BBBD)</strain>
    </source>
</reference>
<evidence type="ECO:0008006" key="4">
    <source>
        <dbReference type="Google" id="ProtNLM"/>
    </source>
</evidence>
<evidence type="ECO:0000313" key="1">
    <source>
        <dbReference type="EMBL" id="OAV88567.1"/>
    </source>
</evidence>
<keyword evidence="3" id="KW-1185">Reference proteome</keyword>